<evidence type="ECO:0000256" key="10">
    <source>
        <dbReference type="HAMAP-Rule" id="MF_00202"/>
    </source>
</evidence>
<dbReference type="PIRSF" id="PIRSF018427">
    <property type="entry name" value="Isopntndiph_ism"/>
    <property type="match status" value="1"/>
</dbReference>
<evidence type="ECO:0000256" key="6">
    <source>
        <dbReference type="ARBA" id="ARBA00022842"/>
    </source>
</evidence>
<dbReference type="CDD" id="cd02885">
    <property type="entry name" value="NUDIX_IPP_Isomerase"/>
    <property type="match status" value="1"/>
</dbReference>
<dbReference type="EC" id="5.3.3.2" evidence="3 10"/>
<evidence type="ECO:0000313" key="13">
    <source>
        <dbReference type="Proteomes" id="UP001183585"/>
    </source>
</evidence>
<feature type="binding site" evidence="10">
    <location>
        <position position="25"/>
    </location>
    <ligand>
        <name>Mn(2+)</name>
        <dbReference type="ChEBI" id="CHEBI:29035"/>
    </ligand>
</feature>
<dbReference type="InterPro" id="IPR056375">
    <property type="entry name" value="Idi_bact"/>
</dbReference>
<comment type="function">
    <text evidence="10">Catalyzes the 1,3-allylic rearrangement of the homoallylic substrate isopentenyl (IPP) to its highly electrophilic allylic isomer, dimethylallyl diphosphate (DMAPP).</text>
</comment>
<proteinExistence type="inferred from homology"/>
<keyword evidence="13" id="KW-1185">Reference proteome</keyword>
<feature type="binding site" evidence="10">
    <location>
        <position position="69"/>
    </location>
    <ligand>
        <name>Mn(2+)</name>
        <dbReference type="ChEBI" id="CHEBI:29035"/>
    </ligand>
</feature>
<dbReference type="PANTHER" id="PTHR10885">
    <property type="entry name" value="ISOPENTENYL-DIPHOSPHATE DELTA-ISOMERASE"/>
    <property type="match status" value="1"/>
</dbReference>
<accession>A0ABU2CUB4</accession>
<dbReference type="NCBIfam" id="NF002995">
    <property type="entry name" value="PRK03759.1"/>
    <property type="match status" value="1"/>
</dbReference>
<dbReference type="InterPro" id="IPR011876">
    <property type="entry name" value="IsopentenylPP_isomerase_typ1"/>
</dbReference>
<evidence type="ECO:0000256" key="4">
    <source>
        <dbReference type="ARBA" id="ARBA00022490"/>
    </source>
</evidence>
<gene>
    <name evidence="10" type="primary">idi</name>
    <name evidence="12" type="ORF">J2S48_004252</name>
</gene>
<dbReference type="SUPFAM" id="SSF55811">
    <property type="entry name" value="Nudix"/>
    <property type="match status" value="1"/>
</dbReference>
<feature type="binding site" evidence="10">
    <location>
        <position position="32"/>
    </location>
    <ligand>
        <name>Mn(2+)</name>
        <dbReference type="ChEBI" id="CHEBI:29035"/>
    </ligand>
</feature>
<comment type="caution">
    <text evidence="12">The sequence shown here is derived from an EMBL/GenBank/DDBJ whole genome shotgun (WGS) entry which is preliminary data.</text>
</comment>
<keyword evidence="5 10" id="KW-0479">Metal-binding</keyword>
<keyword evidence="9 10" id="KW-0413">Isomerase</keyword>
<feature type="active site" evidence="10">
    <location>
        <position position="116"/>
    </location>
</feature>
<comment type="cofactor">
    <cofactor evidence="10">
        <name>Mg(2+)</name>
        <dbReference type="ChEBI" id="CHEBI:18420"/>
    </cofactor>
    <text evidence="10">Binds 1 Mg(2+) ion per subunit. The magnesium ion binds only when substrate is bound.</text>
</comment>
<evidence type="ECO:0000256" key="8">
    <source>
        <dbReference type="ARBA" id="ARBA00023229"/>
    </source>
</evidence>
<evidence type="ECO:0000259" key="11">
    <source>
        <dbReference type="PROSITE" id="PS51462"/>
    </source>
</evidence>
<feature type="active site" evidence="10">
    <location>
        <position position="67"/>
    </location>
</feature>
<feature type="domain" description="Nudix hydrolase" evidence="11">
    <location>
        <begin position="30"/>
        <end position="164"/>
    </location>
</feature>
<keyword evidence="4 10" id="KW-0963">Cytoplasm</keyword>
<feature type="binding site" evidence="10">
    <location>
        <position position="114"/>
    </location>
    <ligand>
        <name>Mn(2+)</name>
        <dbReference type="ChEBI" id="CHEBI:29035"/>
    </ligand>
</feature>
<comment type="similarity">
    <text evidence="2 10">Belongs to the IPP isomerase type 1 family.</text>
</comment>
<comment type="catalytic activity">
    <reaction evidence="10">
        <text>isopentenyl diphosphate = dimethylallyl diphosphate</text>
        <dbReference type="Rhea" id="RHEA:23284"/>
        <dbReference type="ChEBI" id="CHEBI:57623"/>
        <dbReference type="ChEBI" id="CHEBI:128769"/>
        <dbReference type="EC" id="5.3.3.2"/>
    </reaction>
</comment>
<organism evidence="12 13">
    <name type="scientific">Promicromonospora iranensis</name>
    <dbReference type="NCBI Taxonomy" id="1105144"/>
    <lineage>
        <taxon>Bacteria</taxon>
        <taxon>Bacillati</taxon>
        <taxon>Actinomycetota</taxon>
        <taxon>Actinomycetes</taxon>
        <taxon>Micrococcales</taxon>
        <taxon>Promicromonosporaceae</taxon>
        <taxon>Promicromonospora</taxon>
    </lineage>
</organism>
<dbReference type="Pfam" id="PF00293">
    <property type="entry name" value="NUDIX"/>
    <property type="match status" value="1"/>
</dbReference>
<comment type="pathway">
    <text evidence="1 10">Isoprenoid biosynthesis; dimethylallyl diphosphate biosynthesis; dimethylallyl diphosphate from isopentenyl diphosphate: step 1/1.</text>
</comment>
<evidence type="ECO:0000313" key="12">
    <source>
        <dbReference type="EMBL" id="MDR7384737.1"/>
    </source>
</evidence>
<keyword evidence="8 10" id="KW-0414">Isoprene biosynthesis</keyword>
<evidence type="ECO:0000256" key="7">
    <source>
        <dbReference type="ARBA" id="ARBA00023211"/>
    </source>
</evidence>
<protein>
    <recommendedName>
        <fullName evidence="3 10">Isopentenyl-diphosphate Delta-isomerase</fullName>
        <shortName evidence="10">IPP isomerase</shortName>
        <ecNumber evidence="3 10">5.3.3.2</ecNumber>
    </recommendedName>
    <alternativeName>
        <fullName evidence="10">IPP:DMAPP isomerase</fullName>
    </alternativeName>
    <alternativeName>
        <fullName evidence="10">Isopentenyl pyrophosphate isomerase</fullName>
    </alternativeName>
</protein>
<feature type="binding site" evidence="10">
    <location>
        <position position="116"/>
    </location>
    <ligand>
        <name>Mn(2+)</name>
        <dbReference type="ChEBI" id="CHEBI:29035"/>
    </ligand>
</feature>
<comment type="subcellular location">
    <subcellularLocation>
        <location evidence="10">Cytoplasm</location>
    </subcellularLocation>
</comment>
<sequence length="193" mass="21108">MPTERVVLLDEDHAPIGSELKHLVHSESTPLHLAFSCHVLNAAGQVLVSRRSLGKQAWPGVWTNSFCGHPQPDEPMEDAIVRRAREELGLTVRDLRVVLPDFRYRAVDASGVVENEVCPVYLAVTDGEPWPNPAEVMDEHWTDPAALGSALRAAPWAFSPWFVRQAYEMTLYTPSGSAGTFGLGTVPAGGTPR</sequence>
<keyword evidence="7 10" id="KW-0464">Manganese</keyword>
<dbReference type="NCBIfam" id="TIGR02150">
    <property type="entry name" value="IPP_isom_1"/>
    <property type="match status" value="1"/>
</dbReference>
<evidence type="ECO:0000256" key="9">
    <source>
        <dbReference type="ARBA" id="ARBA00023235"/>
    </source>
</evidence>
<name>A0ABU2CUB4_9MICO</name>
<evidence type="ECO:0000256" key="3">
    <source>
        <dbReference type="ARBA" id="ARBA00012057"/>
    </source>
</evidence>
<dbReference type="PANTHER" id="PTHR10885:SF0">
    <property type="entry name" value="ISOPENTENYL-DIPHOSPHATE DELTA-ISOMERASE"/>
    <property type="match status" value="1"/>
</dbReference>
<reference evidence="12 13" key="1">
    <citation type="submission" date="2023-07" db="EMBL/GenBank/DDBJ databases">
        <title>Sequencing the genomes of 1000 actinobacteria strains.</title>
        <authorList>
            <person name="Klenk H.-P."/>
        </authorList>
    </citation>
    <scope>NUCLEOTIDE SEQUENCE [LARGE SCALE GENOMIC DNA]</scope>
    <source>
        <strain evidence="12 13">DSM 45554</strain>
    </source>
</reference>
<evidence type="ECO:0000256" key="2">
    <source>
        <dbReference type="ARBA" id="ARBA00007579"/>
    </source>
</evidence>
<feature type="binding site" evidence="10">
    <location>
        <position position="87"/>
    </location>
    <ligand>
        <name>Mg(2+)</name>
        <dbReference type="ChEBI" id="CHEBI:18420"/>
    </ligand>
</feature>
<keyword evidence="6 10" id="KW-0460">Magnesium</keyword>
<dbReference type="InterPro" id="IPR015797">
    <property type="entry name" value="NUDIX_hydrolase-like_dom_sf"/>
</dbReference>
<comment type="cofactor">
    <cofactor evidence="10">
        <name>Mn(2+)</name>
        <dbReference type="ChEBI" id="CHEBI:29035"/>
    </cofactor>
    <text evidence="10">Binds 1 Mn(2+) ion per subunit.</text>
</comment>
<dbReference type="GO" id="GO:0004452">
    <property type="term" value="F:isopentenyl-diphosphate delta-isomerase activity"/>
    <property type="evidence" value="ECO:0007669"/>
    <property type="project" value="UniProtKB-EC"/>
</dbReference>
<evidence type="ECO:0000256" key="1">
    <source>
        <dbReference type="ARBA" id="ARBA00004826"/>
    </source>
</evidence>
<dbReference type="HAMAP" id="MF_00202">
    <property type="entry name" value="Idi"/>
    <property type="match status" value="1"/>
</dbReference>
<dbReference type="EMBL" id="JAVDYE010000001">
    <property type="protein sequence ID" value="MDR7384737.1"/>
    <property type="molecule type" value="Genomic_DNA"/>
</dbReference>
<dbReference type="InterPro" id="IPR000086">
    <property type="entry name" value="NUDIX_hydrolase_dom"/>
</dbReference>
<dbReference type="PROSITE" id="PS51462">
    <property type="entry name" value="NUDIX"/>
    <property type="match status" value="1"/>
</dbReference>
<evidence type="ECO:0000256" key="5">
    <source>
        <dbReference type="ARBA" id="ARBA00022723"/>
    </source>
</evidence>
<dbReference type="Proteomes" id="UP001183585">
    <property type="component" value="Unassembled WGS sequence"/>
</dbReference>
<dbReference type="Gene3D" id="3.90.79.10">
    <property type="entry name" value="Nucleoside Triphosphate Pyrophosphohydrolase"/>
    <property type="match status" value="1"/>
</dbReference>
<dbReference type="RefSeq" id="WP_274993557.1">
    <property type="nucleotide sequence ID" value="NZ_JAJQQP010000005.1"/>
</dbReference>